<dbReference type="RefSeq" id="WP_039187641.1">
    <property type="nucleotide sequence ID" value="NZ_CAUFSP010000001.1"/>
</dbReference>
<dbReference type="EMBL" id="NQMS01000001">
    <property type="protein sequence ID" value="PAV98679.1"/>
    <property type="molecule type" value="Genomic_DNA"/>
</dbReference>
<dbReference type="Gene3D" id="3.40.50.300">
    <property type="entry name" value="P-loop containing nucleotide triphosphate hydrolases"/>
    <property type="match status" value="1"/>
</dbReference>
<protein>
    <submittedName>
        <fullName evidence="1">Tight adherance operon protein</fullName>
    </submittedName>
</protein>
<sequence length="370" mass="41091">MLLFPQKGDVKSSLNEKAFYVLSSRKIINEELSQLIRLAGFNQVESVLQDLHATKTLTISEKDYGIVIDIGHQEYIEDIVPTILAMVPRGVWCCVVGDSDSIMLAQAFLRQGIQYFNLNSQRELFVQAAISGTNLKATRWAVSISILGCKGGVGNSSIAYQTISNIVQLRDMPSLFVQGAAGSRDLDLLTGKKMVQEIVAGQKNLDLMSSSSAFYPDLSQDSFQKYNFVLFEEAINTANKETLRQLVESSSCLVLVMDRSMASVRVARGMIEVIDSLNRSQLAPRRLFICLNDSRPFTMNMLSMEDIQSLLGRPLDVHFPYNKQKDGVTRLAGFSRKAAPIDRLTHLILGGTSGNKGSLINRLLKKRQEV</sequence>
<dbReference type="SUPFAM" id="SSF52540">
    <property type="entry name" value="P-loop containing nucleoside triphosphate hydrolases"/>
    <property type="match status" value="1"/>
</dbReference>
<keyword evidence="2" id="KW-1185">Reference proteome</keyword>
<dbReference type="InterPro" id="IPR027417">
    <property type="entry name" value="P-loop_NTPase"/>
</dbReference>
<organism evidence="1 2">
    <name type="scientific">Hafnia paralvei</name>
    <dbReference type="NCBI Taxonomy" id="546367"/>
    <lineage>
        <taxon>Bacteria</taxon>
        <taxon>Pseudomonadati</taxon>
        <taxon>Pseudomonadota</taxon>
        <taxon>Gammaproteobacteria</taxon>
        <taxon>Enterobacterales</taxon>
        <taxon>Hafniaceae</taxon>
        <taxon>Hafnia</taxon>
    </lineage>
</organism>
<evidence type="ECO:0000313" key="1">
    <source>
        <dbReference type="EMBL" id="PAV98679.1"/>
    </source>
</evidence>
<proteinExistence type="predicted"/>
<name>A0A2A2MIM2_9GAMM</name>
<dbReference type="AlphaFoldDB" id="A0A2A2MIM2"/>
<reference evidence="1 2" key="1">
    <citation type="submission" date="2017-08" db="EMBL/GenBank/DDBJ databases">
        <title>Draft Genome Sequence of Hafnia alvei CITHA-6 Isolated from Raw Bovine Milk.</title>
        <authorList>
            <person name="Culligan E.P."/>
            <person name="Mcsweeney A."/>
            <person name="O'Doherty C."/>
            <person name="Gleeson E."/>
            <person name="O'Riordan D."/>
            <person name="Sleator R.D."/>
        </authorList>
    </citation>
    <scope>NUCLEOTIDE SEQUENCE [LARGE SCALE GENOMIC DNA]</scope>
    <source>
        <strain evidence="1 2">CITHA-6</strain>
    </source>
</reference>
<dbReference type="Proteomes" id="UP000218796">
    <property type="component" value="Unassembled WGS sequence"/>
</dbReference>
<accession>A0A2A2MIM2</accession>
<gene>
    <name evidence="1" type="ORF">CJD50_04250</name>
</gene>
<evidence type="ECO:0000313" key="2">
    <source>
        <dbReference type="Proteomes" id="UP000218796"/>
    </source>
</evidence>
<dbReference type="OrthoDB" id="7066706at2"/>
<comment type="caution">
    <text evidence="1">The sequence shown here is derived from an EMBL/GenBank/DDBJ whole genome shotgun (WGS) entry which is preliminary data.</text>
</comment>